<dbReference type="GO" id="GO:0009982">
    <property type="term" value="F:pseudouridine synthase activity"/>
    <property type="evidence" value="ECO:0007669"/>
    <property type="project" value="InterPro"/>
</dbReference>
<protein>
    <recommendedName>
        <fullName evidence="4">Pseudouridine synthase I TruA alpha/beta domain-containing protein</fullName>
    </recommendedName>
</protein>
<accession>A0A9N9XPY0</accession>
<dbReference type="PANTHER" id="PTHR11142">
    <property type="entry name" value="PSEUDOURIDYLATE SYNTHASE"/>
    <property type="match status" value="1"/>
</dbReference>
<comment type="similarity">
    <text evidence="1">Belongs to the tRNA pseudouridine synthase TruA family.</text>
</comment>
<evidence type="ECO:0000259" key="4">
    <source>
        <dbReference type="Pfam" id="PF01416"/>
    </source>
</evidence>
<dbReference type="InterPro" id="IPR020103">
    <property type="entry name" value="PsdUridine_synth_cat_dom_sf"/>
</dbReference>
<evidence type="ECO:0000313" key="6">
    <source>
        <dbReference type="Proteomes" id="UP001153712"/>
    </source>
</evidence>
<organism evidence="5 6">
    <name type="scientific">Phyllotreta striolata</name>
    <name type="common">Striped flea beetle</name>
    <name type="synonym">Crioceris striolata</name>
    <dbReference type="NCBI Taxonomy" id="444603"/>
    <lineage>
        <taxon>Eukaryota</taxon>
        <taxon>Metazoa</taxon>
        <taxon>Ecdysozoa</taxon>
        <taxon>Arthropoda</taxon>
        <taxon>Hexapoda</taxon>
        <taxon>Insecta</taxon>
        <taxon>Pterygota</taxon>
        <taxon>Neoptera</taxon>
        <taxon>Endopterygota</taxon>
        <taxon>Coleoptera</taxon>
        <taxon>Polyphaga</taxon>
        <taxon>Cucujiformia</taxon>
        <taxon>Chrysomeloidea</taxon>
        <taxon>Chrysomelidae</taxon>
        <taxon>Galerucinae</taxon>
        <taxon>Alticini</taxon>
        <taxon>Phyllotreta</taxon>
    </lineage>
</organism>
<dbReference type="InterPro" id="IPR020094">
    <property type="entry name" value="TruA/RsuA/RluB/E/F_N"/>
</dbReference>
<dbReference type="GO" id="GO:0031119">
    <property type="term" value="P:tRNA pseudouridine synthesis"/>
    <property type="evidence" value="ECO:0007669"/>
    <property type="project" value="TreeGrafter"/>
</dbReference>
<dbReference type="HAMAP" id="MF_00171">
    <property type="entry name" value="TruA"/>
    <property type="match status" value="1"/>
</dbReference>
<dbReference type="InterPro" id="IPR020095">
    <property type="entry name" value="PsdUridine_synth_TruA_C"/>
</dbReference>
<dbReference type="PANTHER" id="PTHR11142:SF5">
    <property type="entry name" value="TRNA PSEUDOURIDINE(38_39) SYNTHASE"/>
    <property type="match status" value="1"/>
</dbReference>
<sequence>MDQKVIIKKQNINSDLENYTKEELIQKVKSLTAHNIQLKNIIAKQSTLNTSKPRDDKPFDFSKCSFQHVALHLLYLGWDYHGYVEQEGTNETIEHYLFDALTRTKLIRDRSSSNYHRCGRTDKGVSSFGQVISIDLRVNDSSKEQLDYCKILNKVLPDTIQCIAWSSVDEQFSARFDCLSRTYKYYFPKGDLNIEKMREASSKLVGVHDFRNFCKMDVGNGVTEFTRNIMEIFIEQLEKNAGVYDICVINIKAKAFLWHQIRCIMGILFLIGEGKEEPEVIDELLNIDKYPRKPEYSMANEVPLNLYHCEYDNINWNYDLEVMQQLNEKMKKSWTFYSIKSHMIKGMIDCLEEKMVNTDESKETCLSECLHNSRTKTKKYVPLLERPTCDSLEQKIEHFKKRKRIEVIDNSS</sequence>
<dbReference type="Gene3D" id="3.30.70.660">
    <property type="entry name" value="Pseudouridine synthase I, catalytic domain, C-terminal subdomain"/>
    <property type="match status" value="1"/>
</dbReference>
<evidence type="ECO:0000256" key="2">
    <source>
        <dbReference type="ARBA" id="ARBA00022694"/>
    </source>
</evidence>
<dbReference type="GO" id="GO:0005634">
    <property type="term" value="C:nucleus"/>
    <property type="evidence" value="ECO:0007669"/>
    <property type="project" value="TreeGrafter"/>
</dbReference>
<feature type="domain" description="Pseudouridine synthase I TruA alpha/beta" evidence="4">
    <location>
        <begin position="200"/>
        <end position="312"/>
    </location>
</feature>
<dbReference type="InterPro" id="IPR020097">
    <property type="entry name" value="PsdUridine_synth_TruA_a/b_dom"/>
</dbReference>
<proteinExistence type="inferred from homology"/>
<dbReference type="Gene3D" id="3.30.70.580">
    <property type="entry name" value="Pseudouridine synthase I, catalytic domain, N-terminal subdomain"/>
    <property type="match status" value="1"/>
</dbReference>
<keyword evidence="6" id="KW-1185">Reference proteome</keyword>
<dbReference type="Proteomes" id="UP001153712">
    <property type="component" value="Chromosome 4"/>
</dbReference>
<dbReference type="AlphaFoldDB" id="A0A9N9XPY0"/>
<dbReference type="CDD" id="cd02569">
    <property type="entry name" value="PseudoU_synth_ScPus3"/>
    <property type="match status" value="1"/>
</dbReference>
<dbReference type="NCBIfam" id="TIGR00071">
    <property type="entry name" value="hisT_truA"/>
    <property type="match status" value="1"/>
</dbReference>
<dbReference type="GO" id="GO:0003723">
    <property type="term" value="F:RNA binding"/>
    <property type="evidence" value="ECO:0007669"/>
    <property type="project" value="InterPro"/>
</dbReference>
<gene>
    <name evidence="5" type="ORF">PHYEVI_LOCUS7644</name>
</gene>
<keyword evidence="3" id="KW-0413">Isomerase</keyword>
<evidence type="ECO:0000256" key="1">
    <source>
        <dbReference type="ARBA" id="ARBA00009375"/>
    </source>
</evidence>
<dbReference type="GO" id="GO:1990481">
    <property type="term" value="P:mRNA pseudouridine synthesis"/>
    <property type="evidence" value="ECO:0007669"/>
    <property type="project" value="TreeGrafter"/>
</dbReference>
<name>A0A9N9XPY0_PHYSR</name>
<dbReference type="Pfam" id="PF01416">
    <property type="entry name" value="PseudoU_synth_1"/>
    <property type="match status" value="1"/>
</dbReference>
<dbReference type="EMBL" id="OU900097">
    <property type="protein sequence ID" value="CAG9861302.1"/>
    <property type="molecule type" value="Genomic_DNA"/>
</dbReference>
<keyword evidence="2" id="KW-0819">tRNA processing</keyword>
<reference evidence="5" key="1">
    <citation type="submission" date="2022-01" db="EMBL/GenBank/DDBJ databases">
        <authorList>
            <person name="King R."/>
        </authorList>
    </citation>
    <scope>NUCLEOTIDE SEQUENCE</scope>
</reference>
<evidence type="ECO:0000313" key="5">
    <source>
        <dbReference type="EMBL" id="CAG9861302.1"/>
    </source>
</evidence>
<evidence type="ECO:0000256" key="3">
    <source>
        <dbReference type="ARBA" id="ARBA00023235"/>
    </source>
</evidence>
<dbReference type="SUPFAM" id="SSF55120">
    <property type="entry name" value="Pseudouridine synthase"/>
    <property type="match status" value="1"/>
</dbReference>
<dbReference type="FunFam" id="3.30.70.580:FF:000007">
    <property type="entry name" value="tRNA pseudouridine synthase"/>
    <property type="match status" value="1"/>
</dbReference>
<dbReference type="InterPro" id="IPR001406">
    <property type="entry name" value="PsdUridine_synth_TruA"/>
</dbReference>
<dbReference type="InterPro" id="IPR041707">
    <property type="entry name" value="Pus3-like"/>
</dbReference>
<dbReference type="OrthoDB" id="25767at2759"/>
<dbReference type="GO" id="GO:0005737">
    <property type="term" value="C:cytoplasm"/>
    <property type="evidence" value="ECO:0007669"/>
    <property type="project" value="TreeGrafter"/>
</dbReference>